<evidence type="ECO:0000256" key="9">
    <source>
        <dbReference type="SAM" id="SignalP"/>
    </source>
</evidence>
<dbReference type="InterPro" id="IPR019734">
    <property type="entry name" value="TPR_rpt"/>
</dbReference>
<keyword evidence="9" id="KW-0732">Signal</keyword>
<dbReference type="SUPFAM" id="SSF46894">
    <property type="entry name" value="C-terminal effector domain of the bipartite response regulators"/>
    <property type="match status" value="1"/>
</dbReference>
<dbReference type="Gene3D" id="1.25.40.10">
    <property type="entry name" value="Tetratricopeptide repeat domain"/>
    <property type="match status" value="2"/>
</dbReference>
<dbReference type="Gene3D" id="1.10.10.10">
    <property type="entry name" value="Winged helix-like DNA-binding domain superfamily/Winged helix DNA-binding domain"/>
    <property type="match status" value="1"/>
</dbReference>
<dbReference type="Proteomes" id="UP001597062">
    <property type="component" value="Unassembled WGS sequence"/>
</dbReference>
<dbReference type="SUPFAM" id="SSF48452">
    <property type="entry name" value="TPR-like"/>
    <property type="match status" value="1"/>
</dbReference>
<sequence>MFYKSPILVFFLLLTFTINAQIDDPNVFIDKELTKYQTYTYKFQFLFDQFKSYLEKDLNTAEVYINRASLLVNIDNKKHVAALNHGLGSVAYRKGDFNKALNHFYKAADLFKNTTRKEREADTYIKIGLCYKYLKQLDKSKGYYYKAIAISKSINDSLVLGRAYNFLGGTYRRLNKIDSSYLSYNNALRIFNLINNKKKVSNVKNDLAILYGLEKRYDKALEVHLSSLSYIKKNHSNANIATTYFNIGYSFSKIKNFSQSLKYLDSSYLIAKREGFKYRLSRITSLKSKLYADLGNYKQAYNQHRLYKIYSDSIFDVQKQEQIKELELKNEFAIKKKELELVASNKEKQYQLYGFIIIIVSLIAFLVALLITRIYKSKSRILATEVEIEKESKEKLTEKVKTSEEELKSLIADNSMRLEFLKTLSSQIKKDKNEADSTVLKEYTNKLLLTIQNQISTENKLSALQEKIDEVNHNFNQKIIQLYPQLTKTEREICSFLRLNLSIKEIAAIRNSSIDAVKSLRYRIRKKNEYTQK</sequence>
<reference evidence="11" key="1">
    <citation type="journal article" date="2019" name="Int. J. Syst. Evol. Microbiol.">
        <title>The Global Catalogue of Microorganisms (GCM) 10K type strain sequencing project: providing services to taxonomists for standard genome sequencing and annotation.</title>
        <authorList>
            <consortium name="The Broad Institute Genomics Platform"/>
            <consortium name="The Broad Institute Genome Sequencing Center for Infectious Disease"/>
            <person name="Wu L."/>
            <person name="Ma J."/>
        </authorList>
    </citation>
    <scope>NUCLEOTIDE SEQUENCE [LARGE SCALE GENOMIC DNA]</scope>
    <source>
        <strain evidence="11">CCUG 60527</strain>
    </source>
</reference>
<evidence type="ECO:0000256" key="7">
    <source>
        <dbReference type="SAM" id="Coils"/>
    </source>
</evidence>
<accession>A0ABW3JTI6</accession>
<keyword evidence="8" id="KW-1133">Transmembrane helix</keyword>
<feature type="transmembrane region" description="Helical" evidence="8">
    <location>
        <begin position="352"/>
        <end position="371"/>
    </location>
</feature>
<feature type="repeat" description="TPR" evidence="6">
    <location>
        <begin position="81"/>
        <end position="114"/>
    </location>
</feature>
<evidence type="ECO:0000256" key="6">
    <source>
        <dbReference type="PROSITE-ProRule" id="PRU00339"/>
    </source>
</evidence>
<dbReference type="RefSeq" id="WP_386108359.1">
    <property type="nucleotide sequence ID" value="NZ_JBHTJR010000051.1"/>
</dbReference>
<dbReference type="InterPro" id="IPR036388">
    <property type="entry name" value="WH-like_DNA-bd_sf"/>
</dbReference>
<keyword evidence="11" id="KW-1185">Reference proteome</keyword>
<keyword evidence="3" id="KW-0677">Repeat</keyword>
<keyword evidence="7" id="KW-0175">Coiled coil</keyword>
<keyword evidence="8" id="KW-0812">Transmembrane</keyword>
<dbReference type="InterPro" id="IPR051476">
    <property type="entry name" value="Bac_ResReg_Asp_Phosphatase"/>
</dbReference>
<dbReference type="EMBL" id="JBHTJR010000051">
    <property type="protein sequence ID" value="MFD0993765.1"/>
    <property type="molecule type" value="Genomic_DNA"/>
</dbReference>
<dbReference type="InterPro" id="IPR011990">
    <property type="entry name" value="TPR-like_helical_dom_sf"/>
</dbReference>
<comment type="caution">
    <text evidence="10">The sequence shown here is derived from an EMBL/GenBank/DDBJ whole genome shotgun (WGS) entry which is preliminary data.</text>
</comment>
<dbReference type="PANTHER" id="PTHR46630">
    <property type="entry name" value="TETRATRICOPEPTIDE REPEAT PROTEIN 29"/>
    <property type="match status" value="1"/>
</dbReference>
<evidence type="ECO:0000313" key="11">
    <source>
        <dbReference type="Proteomes" id="UP001597062"/>
    </source>
</evidence>
<keyword evidence="4 6" id="KW-0802">TPR repeat</keyword>
<name>A0ABW3JTI6_9FLAO</name>
<feature type="coiled-coil region" evidence="7">
    <location>
        <begin position="386"/>
        <end position="413"/>
    </location>
</feature>
<protein>
    <submittedName>
        <fullName evidence="10">Tetratricopeptide repeat protein</fullName>
    </submittedName>
</protein>
<evidence type="ECO:0000313" key="10">
    <source>
        <dbReference type="EMBL" id="MFD0993765.1"/>
    </source>
</evidence>
<feature type="signal peptide" evidence="9">
    <location>
        <begin position="1"/>
        <end position="20"/>
    </location>
</feature>
<evidence type="ECO:0000256" key="2">
    <source>
        <dbReference type="ARBA" id="ARBA00022490"/>
    </source>
</evidence>
<evidence type="ECO:0000256" key="8">
    <source>
        <dbReference type="SAM" id="Phobius"/>
    </source>
</evidence>
<organism evidence="10 11">
    <name type="scientific">Tenacibaculum geojense</name>
    <dbReference type="NCBI Taxonomy" id="915352"/>
    <lineage>
        <taxon>Bacteria</taxon>
        <taxon>Pseudomonadati</taxon>
        <taxon>Bacteroidota</taxon>
        <taxon>Flavobacteriia</taxon>
        <taxon>Flavobacteriales</taxon>
        <taxon>Flavobacteriaceae</taxon>
        <taxon>Tenacibaculum</taxon>
    </lineage>
</organism>
<comment type="similarity">
    <text evidence="5">Belongs to the Rap family.</text>
</comment>
<dbReference type="PROSITE" id="PS50005">
    <property type="entry name" value="TPR"/>
    <property type="match status" value="1"/>
</dbReference>
<evidence type="ECO:0000256" key="5">
    <source>
        <dbReference type="ARBA" id="ARBA00038253"/>
    </source>
</evidence>
<dbReference type="Pfam" id="PF13424">
    <property type="entry name" value="TPR_12"/>
    <property type="match status" value="1"/>
</dbReference>
<keyword evidence="2" id="KW-0963">Cytoplasm</keyword>
<dbReference type="PANTHER" id="PTHR46630:SF1">
    <property type="entry name" value="TETRATRICOPEPTIDE REPEAT PROTEIN 29"/>
    <property type="match status" value="1"/>
</dbReference>
<evidence type="ECO:0000256" key="1">
    <source>
        <dbReference type="ARBA" id="ARBA00004496"/>
    </source>
</evidence>
<keyword evidence="8" id="KW-0472">Membrane</keyword>
<proteinExistence type="inferred from homology"/>
<dbReference type="SMART" id="SM00028">
    <property type="entry name" value="TPR"/>
    <property type="match status" value="5"/>
</dbReference>
<comment type="subcellular location">
    <subcellularLocation>
        <location evidence="1">Cytoplasm</location>
    </subcellularLocation>
</comment>
<evidence type="ECO:0000256" key="4">
    <source>
        <dbReference type="ARBA" id="ARBA00022803"/>
    </source>
</evidence>
<gene>
    <name evidence="10" type="ORF">ACFQ1U_11160</name>
</gene>
<evidence type="ECO:0000256" key="3">
    <source>
        <dbReference type="ARBA" id="ARBA00022737"/>
    </source>
</evidence>
<feature type="chain" id="PRO_5047422729" evidence="9">
    <location>
        <begin position="21"/>
        <end position="533"/>
    </location>
</feature>
<dbReference type="InterPro" id="IPR016032">
    <property type="entry name" value="Sig_transdc_resp-reg_C-effctor"/>
</dbReference>